<keyword evidence="2" id="KW-0808">Transferase</keyword>
<gene>
    <name evidence="2" type="ORF">B0H67DRAFT_641927</name>
</gene>
<keyword evidence="3" id="KW-1185">Reference proteome</keyword>
<dbReference type="GO" id="GO:0005634">
    <property type="term" value="C:nucleus"/>
    <property type="evidence" value="ECO:0007669"/>
    <property type="project" value="TreeGrafter"/>
</dbReference>
<evidence type="ECO:0000313" key="2">
    <source>
        <dbReference type="EMBL" id="KAK0725521.1"/>
    </source>
</evidence>
<comment type="caution">
    <text evidence="2">The sequence shown here is derived from an EMBL/GenBank/DDBJ whole genome shotgun (WGS) entry which is preliminary data.</text>
</comment>
<dbReference type="GO" id="GO:0004674">
    <property type="term" value="F:protein serine/threonine kinase activity"/>
    <property type="evidence" value="ECO:0007669"/>
    <property type="project" value="TreeGrafter"/>
</dbReference>
<dbReference type="AlphaFoldDB" id="A0AA40B0U4"/>
<proteinExistence type="predicted"/>
<dbReference type="GO" id="GO:0005737">
    <property type="term" value="C:cytoplasm"/>
    <property type="evidence" value="ECO:0007669"/>
    <property type="project" value="TreeGrafter"/>
</dbReference>
<feature type="domain" description="Protein kinase" evidence="1">
    <location>
        <begin position="1"/>
        <end position="162"/>
    </location>
</feature>
<dbReference type="Gene3D" id="1.10.510.10">
    <property type="entry name" value="Transferase(Phosphotransferase) domain 1"/>
    <property type="match status" value="2"/>
</dbReference>
<organism evidence="2 3">
    <name type="scientific">Lasiosphaeris hirsuta</name>
    <dbReference type="NCBI Taxonomy" id="260670"/>
    <lineage>
        <taxon>Eukaryota</taxon>
        <taxon>Fungi</taxon>
        <taxon>Dikarya</taxon>
        <taxon>Ascomycota</taxon>
        <taxon>Pezizomycotina</taxon>
        <taxon>Sordariomycetes</taxon>
        <taxon>Sordariomycetidae</taxon>
        <taxon>Sordariales</taxon>
        <taxon>Lasiosphaeriaceae</taxon>
        <taxon>Lasiosphaeris</taxon>
    </lineage>
</organism>
<dbReference type="PANTHER" id="PTHR44167:SF24">
    <property type="entry name" value="SERINE_THREONINE-PROTEIN KINASE CHK2"/>
    <property type="match status" value="1"/>
</dbReference>
<accession>A0AA40B0U4</accession>
<reference evidence="2" key="1">
    <citation type="submission" date="2023-06" db="EMBL/GenBank/DDBJ databases">
        <title>Genome-scale phylogeny and comparative genomics of the fungal order Sordariales.</title>
        <authorList>
            <consortium name="Lawrence Berkeley National Laboratory"/>
            <person name="Hensen N."/>
            <person name="Bonometti L."/>
            <person name="Westerberg I."/>
            <person name="Brannstrom I.O."/>
            <person name="Guillou S."/>
            <person name="Cros-Aarteil S."/>
            <person name="Calhoun S."/>
            <person name="Haridas S."/>
            <person name="Kuo A."/>
            <person name="Mondo S."/>
            <person name="Pangilinan J."/>
            <person name="Riley R."/>
            <person name="Labutti K."/>
            <person name="Andreopoulos B."/>
            <person name="Lipzen A."/>
            <person name="Chen C."/>
            <person name="Yanf M."/>
            <person name="Daum C."/>
            <person name="Ng V."/>
            <person name="Clum A."/>
            <person name="Steindorff A."/>
            <person name="Ohm R."/>
            <person name="Martin F."/>
            <person name="Silar P."/>
            <person name="Natvig D."/>
            <person name="Lalanne C."/>
            <person name="Gautier V."/>
            <person name="Ament-Velasquez S.L."/>
            <person name="Kruys A."/>
            <person name="Hutchinson M.I."/>
            <person name="Powell A.J."/>
            <person name="Barry K."/>
            <person name="Miller A.N."/>
            <person name="Grigoriev I.V."/>
            <person name="Debuchy R."/>
            <person name="Gladieux P."/>
            <person name="Thoren M.H."/>
            <person name="Johannesson H."/>
        </authorList>
    </citation>
    <scope>NUCLEOTIDE SEQUENCE</scope>
    <source>
        <strain evidence="2">SMH4607-1</strain>
    </source>
</reference>
<keyword evidence="2" id="KW-0418">Kinase</keyword>
<name>A0AA40B0U4_9PEZI</name>
<dbReference type="InterPro" id="IPR000719">
    <property type="entry name" value="Prot_kinase_dom"/>
</dbReference>
<dbReference type="PANTHER" id="PTHR44167">
    <property type="entry name" value="OVARIAN-SPECIFIC SERINE/THREONINE-PROTEIN KINASE LOK-RELATED"/>
    <property type="match status" value="1"/>
</dbReference>
<dbReference type="SUPFAM" id="SSF56112">
    <property type="entry name" value="Protein kinase-like (PK-like)"/>
    <property type="match status" value="1"/>
</dbReference>
<dbReference type="PROSITE" id="PS50011">
    <property type="entry name" value="PROTEIN_KINASE_DOM"/>
    <property type="match status" value="1"/>
</dbReference>
<protein>
    <submittedName>
        <fullName evidence="2">Kinase-like domain-containing protein</fullName>
    </submittedName>
</protein>
<dbReference type="InterPro" id="IPR011009">
    <property type="entry name" value="Kinase-like_dom_sf"/>
</dbReference>
<dbReference type="GO" id="GO:0044773">
    <property type="term" value="P:mitotic DNA damage checkpoint signaling"/>
    <property type="evidence" value="ECO:0007669"/>
    <property type="project" value="TreeGrafter"/>
</dbReference>
<dbReference type="Proteomes" id="UP001172102">
    <property type="component" value="Unassembled WGS sequence"/>
</dbReference>
<sequence length="162" mass="18347">MFAKLLSFSTDYNPTDYHRVSFAMEYLDFGDLGHHLHHLRQYGPLSEANCKLVTNQILLAIQAMHTTRISGWWIKVGDFGISRTFFNDLGQKGLLSRAGTCTYLPPEVHGFLDVKDCTLFEQATKADIRSIGITAHKLLTGESCFRADEEADDKLKFRTLSE</sequence>
<dbReference type="EMBL" id="JAUKUA010000002">
    <property type="protein sequence ID" value="KAK0725521.1"/>
    <property type="molecule type" value="Genomic_DNA"/>
</dbReference>
<dbReference type="GO" id="GO:0005524">
    <property type="term" value="F:ATP binding"/>
    <property type="evidence" value="ECO:0007669"/>
    <property type="project" value="InterPro"/>
</dbReference>
<evidence type="ECO:0000313" key="3">
    <source>
        <dbReference type="Proteomes" id="UP001172102"/>
    </source>
</evidence>
<dbReference type="Pfam" id="PF00069">
    <property type="entry name" value="Pkinase"/>
    <property type="match status" value="1"/>
</dbReference>
<evidence type="ECO:0000259" key="1">
    <source>
        <dbReference type="PROSITE" id="PS50011"/>
    </source>
</evidence>